<dbReference type="InterPro" id="IPR032710">
    <property type="entry name" value="NTF2-like_dom_sf"/>
</dbReference>
<evidence type="ECO:0000259" key="1">
    <source>
        <dbReference type="Pfam" id="PF17775"/>
    </source>
</evidence>
<comment type="caution">
    <text evidence="2">The sequence shown here is derived from an EMBL/GenBank/DDBJ whole genome shotgun (WGS) entry which is preliminary data.</text>
</comment>
<dbReference type="Pfam" id="PF02810">
    <property type="entry name" value="SEC-C"/>
    <property type="match status" value="1"/>
</dbReference>
<proteinExistence type="predicted"/>
<organism evidence="2 3">
    <name type="scientific">Vibrio cholerae</name>
    <dbReference type="NCBI Taxonomy" id="666"/>
    <lineage>
        <taxon>Bacteria</taxon>
        <taxon>Pseudomonadati</taxon>
        <taxon>Pseudomonadota</taxon>
        <taxon>Gammaproteobacteria</taxon>
        <taxon>Vibrionales</taxon>
        <taxon>Vibrionaceae</taxon>
        <taxon>Vibrio</taxon>
    </lineage>
</organism>
<accession>A0A8B5ZEU8</accession>
<dbReference type="Gene3D" id="3.10.450.50">
    <property type="match status" value="1"/>
</dbReference>
<dbReference type="PANTHER" id="PTHR33747:SF1">
    <property type="entry name" value="ADENYLATE CYCLASE-ASSOCIATED CAP C-TERMINAL DOMAIN-CONTAINING PROTEIN"/>
    <property type="match status" value="1"/>
</dbReference>
<evidence type="ECO:0000313" key="3">
    <source>
        <dbReference type="Proteomes" id="UP000323583"/>
    </source>
</evidence>
<reference evidence="2 3" key="1">
    <citation type="submission" date="2019-06" db="EMBL/GenBank/DDBJ databases">
        <title>Vibrio cholerae phylogeny based on whole-genome sequencing reveals genetic diversity and population strucutre.</title>
        <authorList>
            <person name="Zhiqiu Y."/>
            <person name="Bin L."/>
            <person name="Lingyan J."/>
        </authorList>
    </citation>
    <scope>NUCLEOTIDE SEQUENCE [LARGE SCALE GENOMIC DNA]</scope>
    <source>
        <strain evidence="2 3">N2768</strain>
    </source>
</reference>
<dbReference type="InterPro" id="IPR004027">
    <property type="entry name" value="SEC_C_motif"/>
</dbReference>
<dbReference type="SUPFAM" id="SSF54427">
    <property type="entry name" value="NTF2-like"/>
    <property type="match status" value="1"/>
</dbReference>
<dbReference type="SUPFAM" id="SSF103642">
    <property type="entry name" value="Sec-C motif"/>
    <property type="match status" value="1"/>
</dbReference>
<feature type="domain" description="YchJ-like middle NTF2-like" evidence="1">
    <location>
        <begin position="28"/>
        <end position="124"/>
    </location>
</feature>
<dbReference type="PANTHER" id="PTHR33747">
    <property type="entry name" value="UPF0225 PROTEIN SCO1677"/>
    <property type="match status" value="1"/>
</dbReference>
<dbReference type="Pfam" id="PF17775">
    <property type="entry name" value="YchJ_M-like"/>
    <property type="match status" value="1"/>
</dbReference>
<dbReference type="EMBL" id="VSGZ01000044">
    <property type="protein sequence ID" value="TXY89858.1"/>
    <property type="molecule type" value="Genomic_DNA"/>
</dbReference>
<dbReference type="NCBIfam" id="NF002449">
    <property type="entry name" value="PRK01617.1"/>
    <property type="match status" value="1"/>
</dbReference>
<sequence>MSCYCGNIQPYSQCCEPIHLNPHHAQFPEQLMRARFSAHILKNVEFVIETYHPSCQASNERDAISESIHNHWLSLEVVSTHMGATPNEGFVHFKAFFEQEGKAFCLEERSRFLKENNCWFYIDGEFPAAIKQGRNDPCACGSGKKYKKCCVWVIKRQS</sequence>
<dbReference type="AlphaFoldDB" id="A0A8B5ZEU8"/>
<evidence type="ECO:0000313" key="2">
    <source>
        <dbReference type="EMBL" id="TXY89858.1"/>
    </source>
</evidence>
<dbReference type="NCBIfam" id="NF002592">
    <property type="entry name" value="PRK02250.1"/>
    <property type="match status" value="1"/>
</dbReference>
<name>A0A8B5ZEU8_VIBCL</name>
<dbReference type="Proteomes" id="UP000323583">
    <property type="component" value="Unassembled WGS sequence"/>
</dbReference>
<protein>
    <submittedName>
        <fullName evidence="2">YchJ family protein</fullName>
    </submittedName>
</protein>
<gene>
    <name evidence="2" type="ORF">FXE67_18120</name>
</gene>
<dbReference type="RefSeq" id="WP_148496530.1">
    <property type="nucleotide sequence ID" value="NZ_JACYQK010000623.1"/>
</dbReference>
<dbReference type="InterPro" id="IPR048469">
    <property type="entry name" value="YchJ-like_M"/>
</dbReference>